<keyword evidence="2" id="KW-1185">Reference proteome</keyword>
<reference evidence="1 2" key="1">
    <citation type="journal article" date="2023" name="Arcadia Sci">
        <title>De novo assembly of a long-read Amblyomma americanum tick genome.</title>
        <authorList>
            <person name="Chou S."/>
            <person name="Poskanzer K.E."/>
            <person name="Rollins M."/>
            <person name="Thuy-Boun P.S."/>
        </authorList>
    </citation>
    <scope>NUCLEOTIDE SEQUENCE [LARGE SCALE GENOMIC DNA]</scope>
    <source>
        <strain evidence="1">F_SG_1</strain>
        <tissue evidence="1">Salivary glands</tissue>
    </source>
</reference>
<accession>A0AAQ4EBC0</accession>
<dbReference type="AlphaFoldDB" id="A0AAQ4EBC0"/>
<dbReference type="Proteomes" id="UP001321473">
    <property type="component" value="Unassembled WGS sequence"/>
</dbReference>
<evidence type="ECO:0000313" key="1">
    <source>
        <dbReference type="EMBL" id="KAK8772067.1"/>
    </source>
</evidence>
<proteinExistence type="predicted"/>
<name>A0AAQ4EBC0_AMBAM</name>
<comment type="caution">
    <text evidence="1">The sequence shown here is derived from an EMBL/GenBank/DDBJ whole genome shotgun (WGS) entry which is preliminary data.</text>
</comment>
<sequence>MLASHLCDYGSRWKVDYDAHHGTLPTKLKLCWHLTCAIMAPVHNCVVAQCRRYLLGSKIAVSKAAL</sequence>
<protein>
    <submittedName>
        <fullName evidence="1">Uncharacterized protein</fullName>
    </submittedName>
</protein>
<evidence type="ECO:0000313" key="2">
    <source>
        <dbReference type="Proteomes" id="UP001321473"/>
    </source>
</evidence>
<dbReference type="EMBL" id="JARKHS020018882">
    <property type="protein sequence ID" value="KAK8772067.1"/>
    <property type="molecule type" value="Genomic_DNA"/>
</dbReference>
<organism evidence="1 2">
    <name type="scientific">Amblyomma americanum</name>
    <name type="common">Lone star tick</name>
    <dbReference type="NCBI Taxonomy" id="6943"/>
    <lineage>
        <taxon>Eukaryota</taxon>
        <taxon>Metazoa</taxon>
        <taxon>Ecdysozoa</taxon>
        <taxon>Arthropoda</taxon>
        <taxon>Chelicerata</taxon>
        <taxon>Arachnida</taxon>
        <taxon>Acari</taxon>
        <taxon>Parasitiformes</taxon>
        <taxon>Ixodida</taxon>
        <taxon>Ixodoidea</taxon>
        <taxon>Ixodidae</taxon>
        <taxon>Amblyomminae</taxon>
        <taxon>Amblyomma</taxon>
    </lineage>
</organism>
<gene>
    <name evidence="1" type="ORF">V5799_024690</name>
</gene>